<dbReference type="OrthoDB" id="417450at2759"/>
<evidence type="ECO:0000256" key="1">
    <source>
        <dbReference type="ARBA" id="ARBA00023186"/>
    </source>
</evidence>
<dbReference type="Proteomes" id="UP000613580">
    <property type="component" value="Unassembled WGS sequence"/>
</dbReference>
<dbReference type="SMART" id="SM00264">
    <property type="entry name" value="BAG"/>
    <property type="match status" value="1"/>
</dbReference>
<dbReference type="GO" id="GO:0005829">
    <property type="term" value="C:cytosol"/>
    <property type="evidence" value="ECO:0007669"/>
    <property type="project" value="TreeGrafter"/>
</dbReference>
<feature type="domain" description="BAG" evidence="2">
    <location>
        <begin position="97"/>
        <end position="173"/>
    </location>
</feature>
<sequence length="174" mass="19292">MVNVHWGRERFTFPLPPPDTPLKAIRDAITNMTGLTDFKLVHKGAVMKNPESPISAYFIKDHSTIAVVEIHAPTEPKPPPPPPAPVVRSEQSVITAIHSELAAVRQDLSPAVDKLLTSTEPQPKEHLRLSELLLQALLRLDGIAVGEWEEARKERKVAVKEVQTLLDRLDSGRS</sequence>
<dbReference type="Gene3D" id="3.10.20.90">
    <property type="entry name" value="Phosphatidylinositol 3-kinase Catalytic Subunit, Chain A, domain 1"/>
    <property type="match status" value="1"/>
</dbReference>
<dbReference type="GO" id="GO:0005634">
    <property type="term" value="C:nucleus"/>
    <property type="evidence" value="ECO:0007669"/>
    <property type="project" value="TreeGrafter"/>
</dbReference>
<reference evidence="3" key="1">
    <citation type="submission" date="2020-05" db="EMBL/GenBank/DDBJ databases">
        <title>Mycena genomes resolve the evolution of fungal bioluminescence.</title>
        <authorList>
            <person name="Tsai I.J."/>
        </authorList>
    </citation>
    <scope>NUCLEOTIDE SEQUENCE</scope>
    <source>
        <strain evidence="3">110903Hualien_Pintung</strain>
    </source>
</reference>
<dbReference type="Pfam" id="PF02179">
    <property type="entry name" value="BAG"/>
    <property type="match status" value="1"/>
</dbReference>
<gene>
    <name evidence="3" type="ORF">HMN09_01378700</name>
</gene>
<dbReference type="SUPFAM" id="SSF54236">
    <property type="entry name" value="Ubiquitin-like"/>
    <property type="match status" value="1"/>
</dbReference>
<dbReference type="GO" id="GO:0000774">
    <property type="term" value="F:adenyl-nucleotide exchange factor activity"/>
    <property type="evidence" value="ECO:0007669"/>
    <property type="project" value="TreeGrafter"/>
</dbReference>
<dbReference type="Gene3D" id="1.20.58.120">
    <property type="entry name" value="BAG domain"/>
    <property type="match status" value="1"/>
</dbReference>
<evidence type="ECO:0000259" key="2">
    <source>
        <dbReference type="PROSITE" id="PS51035"/>
    </source>
</evidence>
<proteinExistence type="predicted"/>
<dbReference type="GO" id="GO:0051087">
    <property type="term" value="F:protein-folding chaperone binding"/>
    <property type="evidence" value="ECO:0007669"/>
    <property type="project" value="InterPro"/>
</dbReference>
<dbReference type="PROSITE" id="PS51035">
    <property type="entry name" value="BAG"/>
    <property type="match status" value="1"/>
</dbReference>
<protein>
    <submittedName>
        <fullName evidence="3">BAG domain-containing protein</fullName>
    </submittedName>
</protein>
<dbReference type="AlphaFoldDB" id="A0A8H6RXJ3"/>
<dbReference type="EMBL" id="JACAZE010000032">
    <property type="protein sequence ID" value="KAF7288727.1"/>
    <property type="molecule type" value="Genomic_DNA"/>
</dbReference>
<dbReference type="InterPro" id="IPR029071">
    <property type="entry name" value="Ubiquitin-like_domsf"/>
</dbReference>
<accession>A0A8H6RXJ3</accession>
<dbReference type="PANTHER" id="PTHR12329:SF16">
    <property type="entry name" value="BAG FAMILY MOLECULAR CHAPERONE REGULATOR 1"/>
    <property type="match status" value="1"/>
</dbReference>
<comment type="caution">
    <text evidence="3">The sequence shown here is derived from an EMBL/GenBank/DDBJ whole genome shotgun (WGS) entry which is preliminary data.</text>
</comment>
<dbReference type="GO" id="GO:0050821">
    <property type="term" value="P:protein stabilization"/>
    <property type="evidence" value="ECO:0007669"/>
    <property type="project" value="TreeGrafter"/>
</dbReference>
<organism evidence="3 4">
    <name type="scientific">Mycena chlorophos</name>
    <name type="common">Agaric fungus</name>
    <name type="synonym">Agaricus chlorophos</name>
    <dbReference type="NCBI Taxonomy" id="658473"/>
    <lineage>
        <taxon>Eukaryota</taxon>
        <taxon>Fungi</taxon>
        <taxon>Dikarya</taxon>
        <taxon>Basidiomycota</taxon>
        <taxon>Agaricomycotina</taxon>
        <taxon>Agaricomycetes</taxon>
        <taxon>Agaricomycetidae</taxon>
        <taxon>Agaricales</taxon>
        <taxon>Marasmiineae</taxon>
        <taxon>Mycenaceae</taxon>
        <taxon>Mycena</taxon>
    </lineage>
</organism>
<dbReference type="InterPro" id="IPR003103">
    <property type="entry name" value="BAG_domain"/>
</dbReference>
<dbReference type="SUPFAM" id="SSF63491">
    <property type="entry name" value="BAG domain"/>
    <property type="match status" value="1"/>
</dbReference>
<name>A0A8H6RXJ3_MYCCL</name>
<dbReference type="InterPro" id="IPR039773">
    <property type="entry name" value="BAG_chaperone_regulator"/>
</dbReference>
<keyword evidence="4" id="KW-1185">Reference proteome</keyword>
<keyword evidence="1" id="KW-0143">Chaperone</keyword>
<evidence type="ECO:0000313" key="3">
    <source>
        <dbReference type="EMBL" id="KAF7288727.1"/>
    </source>
</evidence>
<evidence type="ECO:0000313" key="4">
    <source>
        <dbReference type="Proteomes" id="UP000613580"/>
    </source>
</evidence>
<dbReference type="GO" id="GO:0016020">
    <property type="term" value="C:membrane"/>
    <property type="evidence" value="ECO:0007669"/>
    <property type="project" value="TreeGrafter"/>
</dbReference>
<dbReference type="PANTHER" id="PTHR12329">
    <property type="entry name" value="BCL2-ASSOCIATED ATHANOGENE"/>
    <property type="match status" value="1"/>
</dbReference>
<dbReference type="InterPro" id="IPR036533">
    <property type="entry name" value="BAG_dom_sf"/>
</dbReference>